<proteinExistence type="predicted"/>
<dbReference type="Proteomes" id="UP000176241">
    <property type="component" value="Unassembled WGS sequence"/>
</dbReference>
<dbReference type="PROSITE" id="PS50878">
    <property type="entry name" value="RT_POL"/>
    <property type="match status" value="1"/>
</dbReference>
<dbReference type="Pfam" id="PF00078">
    <property type="entry name" value="RVT_1"/>
    <property type="match status" value="1"/>
</dbReference>
<dbReference type="STRING" id="1797533.A2731_01935"/>
<gene>
    <name evidence="2" type="ORF">A2731_01935</name>
</gene>
<evidence type="ECO:0000313" key="2">
    <source>
        <dbReference type="EMBL" id="OGY45861.1"/>
    </source>
</evidence>
<dbReference type="InterPro" id="IPR051083">
    <property type="entry name" value="GrpII_Intron_Splice-Mob/Def"/>
</dbReference>
<evidence type="ECO:0000313" key="3">
    <source>
        <dbReference type="Proteomes" id="UP000176241"/>
    </source>
</evidence>
<organism evidence="2 3">
    <name type="scientific">Candidatus Buchananbacteria bacterium RIFCSPHIGHO2_01_FULL_39_8</name>
    <dbReference type="NCBI Taxonomy" id="1797533"/>
    <lineage>
        <taxon>Bacteria</taxon>
        <taxon>Candidatus Buchananiibacteriota</taxon>
    </lineage>
</organism>
<comment type="caution">
    <text evidence="2">The sequence shown here is derived from an EMBL/GenBank/DDBJ whole genome shotgun (WGS) entry which is preliminary data.</text>
</comment>
<dbReference type="InterPro" id="IPR043502">
    <property type="entry name" value="DNA/RNA_pol_sf"/>
</dbReference>
<dbReference type="AlphaFoldDB" id="A0A1G1Y0W7"/>
<feature type="domain" description="Reverse transcriptase" evidence="1">
    <location>
        <begin position="1"/>
        <end position="107"/>
    </location>
</feature>
<dbReference type="CDD" id="cd01646">
    <property type="entry name" value="RT_Bac_retron_I"/>
    <property type="match status" value="1"/>
</dbReference>
<dbReference type="SUPFAM" id="SSF56672">
    <property type="entry name" value="DNA/RNA polymerases"/>
    <property type="match status" value="1"/>
</dbReference>
<protein>
    <recommendedName>
        <fullName evidence="1">Reverse transcriptase domain-containing protein</fullName>
    </recommendedName>
</protein>
<sequence length="178" mass="21049">MSRERERELNDFSSGKIGLPIGNLTSQIFANIFLDKFDWFIKKQLRIRYYFRYADDFVIIDQRPSYLKGLVGPIGKFLNTDLDLELHPQKMQIRKFRQGIDFLGYVILPHYITLRTKTKRRVFKKINQNLEKLKSGLMSKKSFKQSLQSYCGVLKHCCGYKIKKVINKLVDSRTNNML</sequence>
<reference evidence="2 3" key="1">
    <citation type="journal article" date="2016" name="Nat. Commun.">
        <title>Thousands of microbial genomes shed light on interconnected biogeochemical processes in an aquifer system.</title>
        <authorList>
            <person name="Anantharaman K."/>
            <person name="Brown C.T."/>
            <person name="Hug L.A."/>
            <person name="Sharon I."/>
            <person name="Castelle C.J."/>
            <person name="Probst A.J."/>
            <person name="Thomas B.C."/>
            <person name="Singh A."/>
            <person name="Wilkins M.J."/>
            <person name="Karaoz U."/>
            <person name="Brodie E.L."/>
            <person name="Williams K.H."/>
            <person name="Hubbard S.S."/>
            <person name="Banfield J.F."/>
        </authorList>
    </citation>
    <scope>NUCLEOTIDE SEQUENCE [LARGE SCALE GENOMIC DNA]</scope>
</reference>
<dbReference type="PANTHER" id="PTHR34047:SF8">
    <property type="entry name" value="PROTEIN YKFC"/>
    <property type="match status" value="1"/>
</dbReference>
<name>A0A1G1Y0W7_9BACT</name>
<dbReference type="InterPro" id="IPR000477">
    <property type="entry name" value="RT_dom"/>
</dbReference>
<evidence type="ECO:0000259" key="1">
    <source>
        <dbReference type="PROSITE" id="PS50878"/>
    </source>
</evidence>
<dbReference type="PANTHER" id="PTHR34047">
    <property type="entry name" value="NUCLEAR INTRON MATURASE 1, MITOCHONDRIAL-RELATED"/>
    <property type="match status" value="1"/>
</dbReference>
<dbReference type="EMBL" id="MHIC01000008">
    <property type="protein sequence ID" value="OGY45861.1"/>
    <property type="molecule type" value="Genomic_DNA"/>
</dbReference>
<accession>A0A1G1Y0W7</accession>